<dbReference type="InterPro" id="IPR036388">
    <property type="entry name" value="WH-like_DNA-bd_sf"/>
</dbReference>
<gene>
    <name evidence="2" type="ORF">GWK63_07365</name>
</gene>
<dbReference type="GO" id="GO:0003700">
    <property type="term" value="F:DNA-binding transcription factor activity"/>
    <property type="evidence" value="ECO:0007669"/>
    <property type="project" value="TreeGrafter"/>
</dbReference>
<dbReference type="KEGG" id="kre:GWK63_07365"/>
<dbReference type="NCBIfam" id="TIGR00738">
    <property type="entry name" value="rrf2_super"/>
    <property type="match status" value="1"/>
</dbReference>
<dbReference type="Pfam" id="PF02082">
    <property type="entry name" value="Rrf2"/>
    <property type="match status" value="1"/>
</dbReference>
<dbReference type="GeneID" id="85021968"/>
<keyword evidence="1" id="KW-0238">DNA-binding</keyword>
<dbReference type="PANTHER" id="PTHR33221">
    <property type="entry name" value="WINGED HELIX-TURN-HELIX TRANSCRIPTIONAL REGULATOR, RRF2 FAMILY"/>
    <property type="match status" value="1"/>
</dbReference>
<dbReference type="InterPro" id="IPR030489">
    <property type="entry name" value="TR_Rrf2-type_CS"/>
</dbReference>
<evidence type="ECO:0000313" key="2">
    <source>
        <dbReference type="EMBL" id="QIP35305.1"/>
    </source>
</evidence>
<dbReference type="GO" id="GO:0005829">
    <property type="term" value="C:cytosol"/>
    <property type="evidence" value="ECO:0007669"/>
    <property type="project" value="TreeGrafter"/>
</dbReference>
<dbReference type="Gene3D" id="1.10.10.10">
    <property type="entry name" value="Winged helix-like DNA-binding domain superfamily/Winged helix DNA-binding domain"/>
    <property type="match status" value="1"/>
</dbReference>
<dbReference type="PROSITE" id="PS01332">
    <property type="entry name" value="HTH_RRF2_1"/>
    <property type="match status" value="1"/>
</dbReference>
<dbReference type="SUPFAM" id="SSF46785">
    <property type="entry name" value="Winged helix' DNA-binding domain"/>
    <property type="match status" value="1"/>
</dbReference>
<dbReference type="InterPro" id="IPR000944">
    <property type="entry name" value="Tscrpt_reg_Rrf2"/>
</dbReference>
<dbReference type="RefSeq" id="WP_007398423.1">
    <property type="nucleotide sequence ID" value="NZ_CP050139.1"/>
</dbReference>
<accession>A0A181CAB2</accession>
<proteinExistence type="predicted"/>
<name>A0A181CAB2_9PROT</name>
<dbReference type="EMBL" id="CP050139">
    <property type="protein sequence ID" value="QIP35305.1"/>
    <property type="molecule type" value="Genomic_DNA"/>
</dbReference>
<reference evidence="2 3" key="1">
    <citation type="submission" date="2020-03" db="EMBL/GenBank/DDBJ databases">
        <title>Isolation of cellulose-producing strains, genome characterization and application of the synthesized cellulose films as an economical and sustainable material for piezoelectric sensor construction.</title>
        <authorList>
            <person name="Mangayil R.K."/>
        </authorList>
    </citation>
    <scope>NUCLEOTIDE SEQUENCE [LARGE SCALE GENOMIC DNA]</scope>
    <source>
        <strain evidence="2 3">ENS 9a1a</strain>
    </source>
</reference>
<organism evidence="2 3">
    <name type="scientific">Komagataeibacter rhaeticus</name>
    <dbReference type="NCBI Taxonomy" id="215221"/>
    <lineage>
        <taxon>Bacteria</taxon>
        <taxon>Pseudomonadati</taxon>
        <taxon>Pseudomonadota</taxon>
        <taxon>Alphaproteobacteria</taxon>
        <taxon>Acetobacterales</taxon>
        <taxon>Acetobacteraceae</taxon>
        <taxon>Komagataeibacter</taxon>
    </lineage>
</organism>
<dbReference type="InterPro" id="IPR036390">
    <property type="entry name" value="WH_DNA-bd_sf"/>
</dbReference>
<protein>
    <submittedName>
        <fullName evidence="2">Rrf2 family transcriptional regulator</fullName>
    </submittedName>
</protein>
<evidence type="ECO:0000256" key="1">
    <source>
        <dbReference type="ARBA" id="ARBA00023125"/>
    </source>
</evidence>
<dbReference type="GO" id="GO:0003677">
    <property type="term" value="F:DNA binding"/>
    <property type="evidence" value="ECO:0007669"/>
    <property type="project" value="UniProtKB-KW"/>
</dbReference>
<sequence length="145" mass="16027">MRLTLHTDYSIRALIYLGQNPGRRVAIQEIADTHRISQNHLVKVINRLSTNGVVLARRGRNGGVELAHTPRQIVIGDVVRLMESDVSAIVSCIPGSGQQCILADACRLRKLFSKSMNAFMAVLDRLTLHDMLCDHGKTGQRGNIT</sequence>
<dbReference type="Proteomes" id="UP000502533">
    <property type="component" value="Chromosome"/>
</dbReference>
<evidence type="ECO:0000313" key="3">
    <source>
        <dbReference type="Proteomes" id="UP000502533"/>
    </source>
</evidence>
<dbReference type="AlphaFoldDB" id="A0A181CAB2"/>
<keyword evidence="3" id="KW-1185">Reference proteome</keyword>
<dbReference type="PANTHER" id="PTHR33221:SF4">
    <property type="entry name" value="HTH-TYPE TRANSCRIPTIONAL REPRESSOR NSRR"/>
    <property type="match status" value="1"/>
</dbReference>
<dbReference type="PROSITE" id="PS51197">
    <property type="entry name" value="HTH_RRF2_2"/>
    <property type="match status" value="1"/>
</dbReference>